<dbReference type="PANTHER" id="PTHR11695:SF294">
    <property type="entry name" value="RETICULON-4-INTERACTING PROTEIN 1, MITOCHONDRIAL"/>
    <property type="match status" value="1"/>
</dbReference>
<dbReference type="GO" id="GO:0005739">
    <property type="term" value="C:mitochondrion"/>
    <property type="evidence" value="ECO:0007669"/>
    <property type="project" value="TreeGrafter"/>
</dbReference>
<name>A0AA40C1U6_9PEZI</name>
<dbReference type="InterPro" id="IPR020843">
    <property type="entry name" value="ER"/>
</dbReference>
<dbReference type="SMART" id="SM00829">
    <property type="entry name" value="PKS_ER"/>
    <property type="match status" value="1"/>
</dbReference>
<dbReference type="CDD" id="cd08267">
    <property type="entry name" value="MDR1"/>
    <property type="match status" value="1"/>
</dbReference>
<evidence type="ECO:0000259" key="1">
    <source>
        <dbReference type="SMART" id="SM00829"/>
    </source>
</evidence>
<feature type="domain" description="Enoyl reductase (ER)" evidence="1">
    <location>
        <begin position="12"/>
        <end position="342"/>
    </location>
</feature>
<dbReference type="EMBL" id="JAULSR010000004">
    <property type="protein sequence ID" value="KAK0621920.1"/>
    <property type="molecule type" value="Genomic_DNA"/>
</dbReference>
<dbReference type="GO" id="GO:0016491">
    <property type="term" value="F:oxidoreductase activity"/>
    <property type="evidence" value="ECO:0007669"/>
    <property type="project" value="InterPro"/>
</dbReference>
<accession>A0AA40C1U6</accession>
<dbReference type="Proteomes" id="UP001174934">
    <property type="component" value="Unassembled WGS sequence"/>
</dbReference>
<keyword evidence="3" id="KW-1185">Reference proteome</keyword>
<protein>
    <recommendedName>
        <fullName evidence="1">Enoyl reductase (ER) domain-containing protein</fullName>
    </recommendedName>
</protein>
<dbReference type="InterPro" id="IPR050700">
    <property type="entry name" value="YIM1/Zinc_Alcohol_DH_Fams"/>
</dbReference>
<dbReference type="SUPFAM" id="SSF51735">
    <property type="entry name" value="NAD(P)-binding Rossmann-fold domains"/>
    <property type="match status" value="1"/>
</dbReference>
<dbReference type="PANTHER" id="PTHR11695">
    <property type="entry name" value="ALCOHOL DEHYDROGENASE RELATED"/>
    <property type="match status" value="1"/>
</dbReference>
<gene>
    <name evidence="2" type="ORF">B0T17DRAFT_493843</name>
</gene>
<dbReference type="Pfam" id="PF08240">
    <property type="entry name" value="ADH_N"/>
    <property type="match status" value="1"/>
</dbReference>
<dbReference type="Gene3D" id="3.90.180.10">
    <property type="entry name" value="Medium-chain alcohol dehydrogenases, catalytic domain"/>
    <property type="match status" value="1"/>
</dbReference>
<reference evidence="2" key="1">
    <citation type="submission" date="2023-06" db="EMBL/GenBank/DDBJ databases">
        <title>Genome-scale phylogeny and comparative genomics of the fungal order Sordariales.</title>
        <authorList>
            <consortium name="Lawrence Berkeley National Laboratory"/>
            <person name="Hensen N."/>
            <person name="Bonometti L."/>
            <person name="Westerberg I."/>
            <person name="Brannstrom I.O."/>
            <person name="Guillou S."/>
            <person name="Cros-Aarteil S."/>
            <person name="Calhoun S."/>
            <person name="Haridas S."/>
            <person name="Kuo A."/>
            <person name="Mondo S."/>
            <person name="Pangilinan J."/>
            <person name="Riley R."/>
            <person name="LaButti K."/>
            <person name="Andreopoulos B."/>
            <person name="Lipzen A."/>
            <person name="Chen C."/>
            <person name="Yanf M."/>
            <person name="Daum C."/>
            <person name="Ng V."/>
            <person name="Clum A."/>
            <person name="Steindorff A."/>
            <person name="Ohm R."/>
            <person name="Martin F."/>
            <person name="Silar P."/>
            <person name="Natvig D."/>
            <person name="Lalanne C."/>
            <person name="Gautier V."/>
            <person name="Ament-velasquez S.L."/>
            <person name="Kruys A."/>
            <person name="Hutchinson M.I."/>
            <person name="Powell A.J."/>
            <person name="Barry K."/>
            <person name="Miller A.N."/>
            <person name="Grigoriev I.V."/>
            <person name="Debuchy R."/>
            <person name="Gladieux P."/>
            <person name="Thoren M.H."/>
            <person name="Johannesson H."/>
        </authorList>
    </citation>
    <scope>NUCLEOTIDE SEQUENCE</scope>
    <source>
        <strain evidence="2">SMH3391-2</strain>
    </source>
</reference>
<dbReference type="InterPro" id="IPR011032">
    <property type="entry name" value="GroES-like_sf"/>
</dbReference>
<organism evidence="2 3">
    <name type="scientific">Bombardia bombarda</name>
    <dbReference type="NCBI Taxonomy" id="252184"/>
    <lineage>
        <taxon>Eukaryota</taxon>
        <taxon>Fungi</taxon>
        <taxon>Dikarya</taxon>
        <taxon>Ascomycota</taxon>
        <taxon>Pezizomycotina</taxon>
        <taxon>Sordariomycetes</taxon>
        <taxon>Sordariomycetidae</taxon>
        <taxon>Sordariales</taxon>
        <taxon>Lasiosphaeriaceae</taxon>
        <taxon>Bombardia</taxon>
    </lineage>
</organism>
<dbReference type="AlphaFoldDB" id="A0AA40C1U6"/>
<dbReference type="InterPro" id="IPR036291">
    <property type="entry name" value="NAD(P)-bd_dom_sf"/>
</dbReference>
<dbReference type="Gene3D" id="3.40.50.720">
    <property type="entry name" value="NAD(P)-binding Rossmann-like Domain"/>
    <property type="match status" value="1"/>
</dbReference>
<dbReference type="Pfam" id="PF13602">
    <property type="entry name" value="ADH_zinc_N_2"/>
    <property type="match status" value="1"/>
</dbReference>
<dbReference type="SUPFAM" id="SSF50129">
    <property type="entry name" value="GroES-like"/>
    <property type="match status" value="1"/>
</dbReference>
<evidence type="ECO:0000313" key="2">
    <source>
        <dbReference type="EMBL" id="KAK0621920.1"/>
    </source>
</evidence>
<evidence type="ECO:0000313" key="3">
    <source>
        <dbReference type="Proteomes" id="UP001174934"/>
    </source>
</evidence>
<dbReference type="InterPro" id="IPR013154">
    <property type="entry name" value="ADH-like_N"/>
</dbReference>
<sequence length="348" mass="36672">MSAWHFTSTTNGLEKNLTLRTDIPIPSLPTTPSATPSVLVSVISASINPIDYKLAEAMPAIIRKRLSSHSTPGLDFCGRVVAVSPSKSSANETFKPGDLIYGLIDLFAAPAGTLSQYIIAAANNCAKLAPDVDPNAAATIGVAGKTAYQSIAPHVTPGAGDKVFINGGSGGTGTFSIQIAKALGCFVTVSCSGEKAELCKQLGADEIIDYKQVKSVSEAMKAKGPVYKLCVDNVGTPLDLYRAADGFLMKEGGVFVQVGGGITLANTKSLLGRMFLPRVLGGGGRKYSFYTPVDRNEDLVAMAGWVADGQLKPVVEEVYKWEEVPRAFEKLKTGRNKGKLVVRVAEGK</sequence>
<comment type="caution">
    <text evidence="2">The sequence shown here is derived from an EMBL/GenBank/DDBJ whole genome shotgun (WGS) entry which is preliminary data.</text>
</comment>
<proteinExistence type="predicted"/>